<dbReference type="CDD" id="cd08422">
    <property type="entry name" value="PBP2_CrgA_like"/>
    <property type="match status" value="1"/>
</dbReference>
<dbReference type="InterPro" id="IPR058163">
    <property type="entry name" value="LysR-type_TF_proteobact-type"/>
</dbReference>
<evidence type="ECO:0000256" key="4">
    <source>
        <dbReference type="ARBA" id="ARBA00023163"/>
    </source>
</evidence>
<dbReference type="GO" id="GO:0043565">
    <property type="term" value="F:sequence-specific DNA binding"/>
    <property type="evidence" value="ECO:0007669"/>
    <property type="project" value="TreeGrafter"/>
</dbReference>
<evidence type="ECO:0000313" key="6">
    <source>
        <dbReference type="EMBL" id="WLD58568.1"/>
    </source>
</evidence>
<dbReference type="InterPro" id="IPR036388">
    <property type="entry name" value="WH-like_DNA-bd_sf"/>
</dbReference>
<reference evidence="6" key="1">
    <citation type="submission" date="2022-07" db="EMBL/GenBank/DDBJ databases">
        <title>Complete genome sequence of Salinispirillum sp. LH10-3-1 capable of multiple carbohydrate inversion isolated from a soda lake.</title>
        <authorList>
            <person name="Liu J."/>
            <person name="Zhai Y."/>
            <person name="Zhang H."/>
            <person name="Yang H."/>
            <person name="Qu J."/>
            <person name="Li J."/>
        </authorList>
    </citation>
    <scope>NUCLEOTIDE SEQUENCE</scope>
    <source>
        <strain evidence="6">LH 10-3-1</strain>
    </source>
</reference>
<dbReference type="InterPro" id="IPR005119">
    <property type="entry name" value="LysR_subst-bd"/>
</dbReference>
<dbReference type="SUPFAM" id="SSF46785">
    <property type="entry name" value="Winged helix' DNA-binding domain"/>
    <property type="match status" value="1"/>
</dbReference>
<dbReference type="PANTHER" id="PTHR30537">
    <property type="entry name" value="HTH-TYPE TRANSCRIPTIONAL REGULATOR"/>
    <property type="match status" value="1"/>
</dbReference>
<dbReference type="FunFam" id="1.10.10.10:FF:000001">
    <property type="entry name" value="LysR family transcriptional regulator"/>
    <property type="match status" value="1"/>
</dbReference>
<keyword evidence="3" id="KW-0238">DNA-binding</keyword>
<evidence type="ECO:0000256" key="1">
    <source>
        <dbReference type="ARBA" id="ARBA00009437"/>
    </source>
</evidence>
<keyword evidence="2" id="KW-0805">Transcription regulation</keyword>
<dbReference type="Gene3D" id="1.10.10.10">
    <property type="entry name" value="Winged helix-like DNA-binding domain superfamily/Winged helix DNA-binding domain"/>
    <property type="match status" value="1"/>
</dbReference>
<dbReference type="GO" id="GO:0003700">
    <property type="term" value="F:DNA-binding transcription factor activity"/>
    <property type="evidence" value="ECO:0007669"/>
    <property type="project" value="InterPro"/>
</dbReference>
<dbReference type="EMBL" id="CP101717">
    <property type="protein sequence ID" value="WLD58568.1"/>
    <property type="molecule type" value="Genomic_DNA"/>
</dbReference>
<dbReference type="AlphaFoldDB" id="A0AB38YGY3"/>
<evidence type="ECO:0000256" key="2">
    <source>
        <dbReference type="ARBA" id="ARBA00023015"/>
    </source>
</evidence>
<feature type="domain" description="HTH lysR-type" evidence="5">
    <location>
        <begin position="4"/>
        <end position="61"/>
    </location>
</feature>
<evidence type="ECO:0000256" key="3">
    <source>
        <dbReference type="ARBA" id="ARBA00023125"/>
    </source>
</evidence>
<proteinExistence type="inferred from homology"/>
<dbReference type="PRINTS" id="PR00039">
    <property type="entry name" value="HTHLYSR"/>
</dbReference>
<organism evidence="6">
    <name type="scientific">Salinispirillum sp. LH 10-3-1</name>
    <dbReference type="NCBI Taxonomy" id="2952525"/>
    <lineage>
        <taxon>Bacteria</taxon>
        <taxon>Pseudomonadati</taxon>
        <taxon>Pseudomonadota</taxon>
        <taxon>Gammaproteobacteria</taxon>
        <taxon>Oceanospirillales</taxon>
        <taxon>Saccharospirillaceae</taxon>
        <taxon>Salinispirillum</taxon>
    </lineage>
</organism>
<sequence length="295" mass="32979">MSMDTLHSMRVLVAVVDNHSFAQAAEQLNMSKAMVSKHVMNLESRLGARLLNRNSRNLSVTEPGQIYLERCRTMLEELDEVEATISRATVTPRGTIRMTAPMWLATDYFTGLLREFRALYPDVLFDIDISGRFVDIVEEGFDLALRASRTLQPHLIARPLMPIQFHLVAAPSYLTQRGSPTHPSELATHDMLSYSLVKNAELTLTGPDGEVTVALKPVLQSNNESLLLASALNGMGITIIPGGLADREIELGNLLRILPAYCPQESRLYAVYTSRRYLSAKVRTFIDFLSDRMNL</sequence>
<name>A0AB38YGY3_9GAMM</name>
<accession>A0AB38YGY3</accession>
<dbReference type="GO" id="GO:0006351">
    <property type="term" value="P:DNA-templated transcription"/>
    <property type="evidence" value="ECO:0007669"/>
    <property type="project" value="TreeGrafter"/>
</dbReference>
<keyword evidence="4" id="KW-0804">Transcription</keyword>
<dbReference type="InterPro" id="IPR000847">
    <property type="entry name" value="LysR_HTH_N"/>
</dbReference>
<dbReference type="RefSeq" id="WP_304995853.1">
    <property type="nucleotide sequence ID" value="NZ_CP101717.1"/>
</dbReference>
<dbReference type="InterPro" id="IPR036390">
    <property type="entry name" value="WH_DNA-bd_sf"/>
</dbReference>
<comment type="similarity">
    <text evidence="1">Belongs to the LysR transcriptional regulatory family.</text>
</comment>
<dbReference type="Pfam" id="PF00126">
    <property type="entry name" value="HTH_1"/>
    <property type="match status" value="1"/>
</dbReference>
<gene>
    <name evidence="6" type="ORF">NFC81_01945</name>
</gene>
<protein>
    <submittedName>
        <fullName evidence="6">LysR family transcriptional regulator</fullName>
    </submittedName>
</protein>
<dbReference type="Pfam" id="PF03466">
    <property type="entry name" value="LysR_substrate"/>
    <property type="match status" value="1"/>
</dbReference>
<evidence type="ECO:0000259" key="5">
    <source>
        <dbReference type="PROSITE" id="PS50931"/>
    </source>
</evidence>
<dbReference type="Gene3D" id="3.40.190.290">
    <property type="match status" value="1"/>
</dbReference>
<dbReference type="SUPFAM" id="SSF53850">
    <property type="entry name" value="Periplasmic binding protein-like II"/>
    <property type="match status" value="1"/>
</dbReference>
<dbReference type="PROSITE" id="PS50931">
    <property type="entry name" value="HTH_LYSR"/>
    <property type="match status" value="1"/>
</dbReference>
<dbReference type="PANTHER" id="PTHR30537:SF35">
    <property type="entry name" value="TRANSCRIPTIONAL REGULATORY PROTEIN"/>
    <property type="match status" value="1"/>
</dbReference>